<name>L0D817_SINAD</name>
<dbReference type="GO" id="GO:0016757">
    <property type="term" value="F:glycosyltransferase activity"/>
    <property type="evidence" value="ECO:0007669"/>
    <property type="project" value="UniProtKB-KW"/>
</dbReference>
<dbReference type="PANTHER" id="PTHR43179:SF12">
    <property type="entry name" value="GALACTOFURANOSYLTRANSFERASE GLFT2"/>
    <property type="match status" value="1"/>
</dbReference>
<dbReference type="Pfam" id="PF13641">
    <property type="entry name" value="Glyco_tranf_2_3"/>
    <property type="match status" value="1"/>
</dbReference>
<evidence type="ECO:0000313" key="5">
    <source>
        <dbReference type="Proteomes" id="UP000010798"/>
    </source>
</evidence>
<protein>
    <submittedName>
        <fullName evidence="4">Putative glycosyltransferase</fullName>
    </submittedName>
</protein>
<reference evidence="4 5" key="1">
    <citation type="submission" date="2012-02" db="EMBL/GenBank/DDBJ databases">
        <title>Complete sequence of chromosome of Singulisphaera acidiphila DSM 18658.</title>
        <authorList>
            <consortium name="US DOE Joint Genome Institute (JGI-PGF)"/>
            <person name="Lucas S."/>
            <person name="Copeland A."/>
            <person name="Lapidus A."/>
            <person name="Glavina del Rio T."/>
            <person name="Dalin E."/>
            <person name="Tice H."/>
            <person name="Bruce D."/>
            <person name="Goodwin L."/>
            <person name="Pitluck S."/>
            <person name="Peters L."/>
            <person name="Ovchinnikova G."/>
            <person name="Chertkov O."/>
            <person name="Kyrpides N."/>
            <person name="Mavromatis K."/>
            <person name="Ivanova N."/>
            <person name="Brettin T."/>
            <person name="Detter J.C."/>
            <person name="Han C."/>
            <person name="Larimer F."/>
            <person name="Land M."/>
            <person name="Hauser L."/>
            <person name="Markowitz V."/>
            <person name="Cheng J.-F."/>
            <person name="Hugenholtz P."/>
            <person name="Woyke T."/>
            <person name="Wu D."/>
            <person name="Tindall B."/>
            <person name="Pomrenke H."/>
            <person name="Brambilla E."/>
            <person name="Klenk H.-P."/>
            <person name="Eisen J.A."/>
        </authorList>
    </citation>
    <scope>NUCLEOTIDE SEQUENCE [LARGE SCALE GENOMIC DNA]</scope>
    <source>
        <strain evidence="5">ATCC BAA-1392 / DSM 18658 / VKM B-2454 / MOB10</strain>
    </source>
</reference>
<dbReference type="KEGG" id="saci:Sinac_0356"/>
<dbReference type="Proteomes" id="UP000010798">
    <property type="component" value="Chromosome"/>
</dbReference>
<dbReference type="EMBL" id="CP003364">
    <property type="protein sequence ID" value="AGA24796.1"/>
    <property type="molecule type" value="Genomic_DNA"/>
</dbReference>
<keyword evidence="3 4" id="KW-0808">Transferase</keyword>
<dbReference type="eggNOG" id="COG1216">
    <property type="taxonomic scope" value="Bacteria"/>
</dbReference>
<comment type="similarity">
    <text evidence="1">Belongs to the glycosyltransferase 2 family.</text>
</comment>
<proteinExistence type="inferred from homology"/>
<dbReference type="AlphaFoldDB" id="L0D817"/>
<gene>
    <name evidence="4" type="ordered locus">Sinac_0356</name>
</gene>
<evidence type="ECO:0000256" key="1">
    <source>
        <dbReference type="ARBA" id="ARBA00006739"/>
    </source>
</evidence>
<dbReference type="PANTHER" id="PTHR43179">
    <property type="entry name" value="RHAMNOSYLTRANSFERASE WBBL"/>
    <property type="match status" value="1"/>
</dbReference>
<keyword evidence="5" id="KW-1185">Reference proteome</keyword>
<evidence type="ECO:0000313" key="4">
    <source>
        <dbReference type="EMBL" id="AGA24796.1"/>
    </source>
</evidence>
<dbReference type="InterPro" id="IPR029044">
    <property type="entry name" value="Nucleotide-diphossugar_trans"/>
</dbReference>
<dbReference type="HOGENOM" id="CLU_798998_0_0_0"/>
<sequence length="347" mass="37804">MLTMARGQGHISVIVPCLRGRRAARRCLVPLLRHTDASAHLVLVTNTRAGTLAAYLAGIRDAEPARVQVVVVSGLKRVRDAWRRGLREARREFVALLGPSTIVTDGWLDQLTALANADPSIGMVAPMSNSAPPLQSADGAPTAENVDAFAARWRAARLGRWLTTETLAGPCLFLKRGILEAISAGRALRSADLRADRLSTRIRQAGFQLAIANDLYVHRIQRPSTSVPSTKGLRKNNLFKSSLASMSVSAIIRGCTILLSSHRFNGNSICFPPRWTRDAAGSGRQRRRRSWAGVVSRSWPMPPDCLVRRSRLGCGSLSDRLRNARSKGLGCVGRAVVGRQRRSLTPD</sequence>
<keyword evidence="2" id="KW-0328">Glycosyltransferase</keyword>
<organism evidence="4 5">
    <name type="scientific">Singulisphaera acidiphila (strain ATCC BAA-1392 / DSM 18658 / VKM B-2454 / MOB10)</name>
    <dbReference type="NCBI Taxonomy" id="886293"/>
    <lineage>
        <taxon>Bacteria</taxon>
        <taxon>Pseudomonadati</taxon>
        <taxon>Planctomycetota</taxon>
        <taxon>Planctomycetia</taxon>
        <taxon>Isosphaerales</taxon>
        <taxon>Isosphaeraceae</taxon>
        <taxon>Singulisphaera</taxon>
    </lineage>
</organism>
<dbReference type="Gene3D" id="3.90.550.10">
    <property type="entry name" value="Spore Coat Polysaccharide Biosynthesis Protein SpsA, Chain A"/>
    <property type="match status" value="1"/>
</dbReference>
<evidence type="ECO:0000256" key="2">
    <source>
        <dbReference type="ARBA" id="ARBA00022676"/>
    </source>
</evidence>
<dbReference type="STRING" id="886293.Sinac_0356"/>
<accession>L0D817</accession>
<dbReference type="SUPFAM" id="SSF53448">
    <property type="entry name" value="Nucleotide-diphospho-sugar transferases"/>
    <property type="match status" value="1"/>
</dbReference>
<evidence type="ECO:0000256" key="3">
    <source>
        <dbReference type="ARBA" id="ARBA00022679"/>
    </source>
</evidence>